<keyword evidence="2" id="KW-1185">Reference proteome</keyword>
<dbReference type="EMBL" id="BOPH01000149">
    <property type="protein sequence ID" value="GIJ75091.1"/>
    <property type="molecule type" value="Genomic_DNA"/>
</dbReference>
<accession>A0A8J4A4Q4</accession>
<reference evidence="1" key="1">
    <citation type="submission" date="2021-01" db="EMBL/GenBank/DDBJ databases">
        <title>Whole genome shotgun sequence of Virgisporangium ochraceum NBRC 16418.</title>
        <authorList>
            <person name="Komaki H."/>
            <person name="Tamura T."/>
        </authorList>
    </citation>
    <scope>NUCLEOTIDE SEQUENCE</scope>
    <source>
        <strain evidence="1">NBRC 16418</strain>
    </source>
</reference>
<dbReference type="Proteomes" id="UP000635606">
    <property type="component" value="Unassembled WGS sequence"/>
</dbReference>
<dbReference type="RefSeq" id="WP_203934874.1">
    <property type="nucleotide sequence ID" value="NZ_BOPH01000149.1"/>
</dbReference>
<name>A0A8J4A4Q4_9ACTN</name>
<evidence type="ECO:0000313" key="2">
    <source>
        <dbReference type="Proteomes" id="UP000635606"/>
    </source>
</evidence>
<sequence>MIEAPLAVVSPVFTVDGELMRELARDCIRLEVCEGVEGLRRMEACLLATGAGALGPPGDLLHLDGGTIDLGRALRVAIGPEHQQRYVFDGRVSAIELSLGDADPPHVTVFAEDALMGLRMTRRMRTYRDRTDAEIAAEIAREHGLRSDTDVTGPRYDVVQQLNQSDLAFLRERARLIQAEIWCTGRTLHFRSRPARTGSEVTLVRGGDLIAARMTADLAHQRSEVVVTGYDAEQREVIDERAGADVLEAEVTGGRLGARLVERALGASTTLRVREAALNSAEAGAWARAEMLRRGRRFVTVCGTTNGTPDLMVGSRLTLRRVGKPFDGPGYYVTHVRHSFDLKRGFRTRFDAERATLNEVA</sequence>
<evidence type="ECO:0000313" key="1">
    <source>
        <dbReference type="EMBL" id="GIJ75091.1"/>
    </source>
</evidence>
<proteinExistence type="predicted"/>
<dbReference type="AlphaFoldDB" id="A0A8J4A4Q4"/>
<organism evidence="1 2">
    <name type="scientific">Virgisporangium ochraceum</name>
    <dbReference type="NCBI Taxonomy" id="65505"/>
    <lineage>
        <taxon>Bacteria</taxon>
        <taxon>Bacillati</taxon>
        <taxon>Actinomycetota</taxon>
        <taxon>Actinomycetes</taxon>
        <taxon>Micromonosporales</taxon>
        <taxon>Micromonosporaceae</taxon>
        <taxon>Virgisporangium</taxon>
    </lineage>
</organism>
<evidence type="ECO:0008006" key="3">
    <source>
        <dbReference type="Google" id="ProtNLM"/>
    </source>
</evidence>
<protein>
    <recommendedName>
        <fullName evidence="3">Phage late control D family protein</fullName>
    </recommendedName>
</protein>
<comment type="caution">
    <text evidence="1">The sequence shown here is derived from an EMBL/GenBank/DDBJ whole genome shotgun (WGS) entry which is preliminary data.</text>
</comment>
<dbReference type="Pfam" id="PF05954">
    <property type="entry name" value="Phage_GPD"/>
    <property type="match status" value="1"/>
</dbReference>
<gene>
    <name evidence="1" type="ORF">Voc01_100080</name>
</gene>
<dbReference type="SUPFAM" id="SSF69279">
    <property type="entry name" value="Phage tail proteins"/>
    <property type="match status" value="1"/>
</dbReference>